<feature type="region of interest" description="Disordered" evidence="1">
    <location>
        <begin position="1"/>
        <end position="52"/>
    </location>
</feature>
<accession>A0ABP6RDJ5</accession>
<comment type="caution">
    <text evidence="3">The sequence shown here is derived from an EMBL/GenBank/DDBJ whole genome shotgun (WGS) entry which is preliminary data.</text>
</comment>
<keyword evidence="4" id="KW-1185">Reference proteome</keyword>
<feature type="compositionally biased region" description="Basic and acidic residues" evidence="1">
    <location>
        <begin position="21"/>
        <end position="40"/>
    </location>
</feature>
<organism evidence="3 4">
    <name type="scientific">Nesterenkonia halobia</name>
    <dbReference type="NCBI Taxonomy" id="37922"/>
    <lineage>
        <taxon>Bacteria</taxon>
        <taxon>Bacillati</taxon>
        <taxon>Actinomycetota</taxon>
        <taxon>Actinomycetes</taxon>
        <taxon>Micrococcales</taxon>
        <taxon>Micrococcaceae</taxon>
        <taxon>Nesterenkonia</taxon>
    </lineage>
</organism>
<dbReference type="Pfam" id="PF20114">
    <property type="entry name" value="DUF6504"/>
    <property type="match status" value="1"/>
</dbReference>
<evidence type="ECO:0000259" key="2">
    <source>
        <dbReference type="Pfam" id="PF20114"/>
    </source>
</evidence>
<proteinExistence type="predicted"/>
<sequence>MSTTSTTPALPGVARLVPPKTARDLSVARRRAADRADRPEATPPASAPGPLTEALEVECDDDGAPCRLSWRDRRHVVVAEPVRWFERRRWWDEESRVERGRGAGVVDHEIWRLQVRLEAAAGAETRTLDLSRHVGSGRWRLLRVHDAAA</sequence>
<dbReference type="RefSeq" id="WP_344719417.1">
    <property type="nucleotide sequence ID" value="NZ_BAAAYG010000004.1"/>
</dbReference>
<evidence type="ECO:0000256" key="1">
    <source>
        <dbReference type="SAM" id="MobiDB-lite"/>
    </source>
</evidence>
<gene>
    <name evidence="3" type="ORF">GCM10020260_12940</name>
</gene>
<dbReference type="EMBL" id="BAAAYG010000004">
    <property type="protein sequence ID" value="GAA3283718.1"/>
    <property type="molecule type" value="Genomic_DNA"/>
</dbReference>
<protein>
    <recommendedName>
        <fullName evidence="2">DUF6504 domain-containing protein</fullName>
    </recommendedName>
</protein>
<evidence type="ECO:0000313" key="3">
    <source>
        <dbReference type="EMBL" id="GAA3283718.1"/>
    </source>
</evidence>
<dbReference type="Proteomes" id="UP001501736">
    <property type="component" value="Unassembled WGS sequence"/>
</dbReference>
<dbReference type="InterPro" id="IPR045443">
    <property type="entry name" value="DUF6504"/>
</dbReference>
<reference evidence="4" key="1">
    <citation type="journal article" date="2019" name="Int. J. Syst. Evol. Microbiol.">
        <title>The Global Catalogue of Microorganisms (GCM) 10K type strain sequencing project: providing services to taxonomists for standard genome sequencing and annotation.</title>
        <authorList>
            <consortium name="The Broad Institute Genomics Platform"/>
            <consortium name="The Broad Institute Genome Sequencing Center for Infectious Disease"/>
            <person name="Wu L."/>
            <person name="Ma J."/>
        </authorList>
    </citation>
    <scope>NUCLEOTIDE SEQUENCE [LARGE SCALE GENOMIC DNA]</scope>
    <source>
        <strain evidence="4">JCM 11483</strain>
    </source>
</reference>
<evidence type="ECO:0000313" key="4">
    <source>
        <dbReference type="Proteomes" id="UP001501736"/>
    </source>
</evidence>
<name>A0ABP6RDJ5_9MICC</name>
<feature type="domain" description="DUF6504" evidence="2">
    <location>
        <begin position="57"/>
        <end position="146"/>
    </location>
</feature>